<dbReference type="KEGG" id="dzi:111312248"/>
<evidence type="ECO:0000256" key="2">
    <source>
        <dbReference type="ARBA" id="ARBA00022679"/>
    </source>
</evidence>
<dbReference type="GO" id="GO:0032259">
    <property type="term" value="P:methylation"/>
    <property type="evidence" value="ECO:0007669"/>
    <property type="project" value="UniProtKB-KW"/>
</dbReference>
<comment type="subcellular location">
    <subcellularLocation>
        <location evidence="4">Membrane</location>
        <topology evidence="4">Single-pass type II membrane protein</topology>
    </subcellularLocation>
</comment>
<proteinExistence type="inferred from homology"/>
<keyword evidence="3 4" id="KW-0325">Glycoprotein</keyword>
<dbReference type="RefSeq" id="XP_022768063.1">
    <property type="nucleotide sequence ID" value="XM_022912328.1"/>
</dbReference>
<reference evidence="6" key="1">
    <citation type="submission" date="2025-08" db="UniProtKB">
        <authorList>
            <consortium name="RefSeq"/>
        </authorList>
    </citation>
    <scope>IDENTIFICATION</scope>
    <source>
        <tissue evidence="6">Fruit stalk</tissue>
    </source>
</reference>
<dbReference type="GeneID" id="111312248"/>
<gene>
    <name evidence="6" type="primary">LOC111312248</name>
</gene>
<organism evidence="5 6">
    <name type="scientific">Durio zibethinus</name>
    <name type="common">Durian</name>
    <dbReference type="NCBI Taxonomy" id="66656"/>
    <lineage>
        <taxon>Eukaryota</taxon>
        <taxon>Viridiplantae</taxon>
        <taxon>Streptophyta</taxon>
        <taxon>Embryophyta</taxon>
        <taxon>Tracheophyta</taxon>
        <taxon>Spermatophyta</taxon>
        <taxon>Magnoliopsida</taxon>
        <taxon>eudicotyledons</taxon>
        <taxon>Gunneridae</taxon>
        <taxon>Pentapetalae</taxon>
        <taxon>rosids</taxon>
        <taxon>malvids</taxon>
        <taxon>Malvales</taxon>
        <taxon>Malvaceae</taxon>
        <taxon>Helicteroideae</taxon>
        <taxon>Durio</taxon>
    </lineage>
</organism>
<evidence type="ECO:0000313" key="6">
    <source>
        <dbReference type="RefSeq" id="XP_022768063.1"/>
    </source>
</evidence>
<keyword evidence="2 4" id="KW-0808">Transferase</keyword>
<dbReference type="Pfam" id="PF03141">
    <property type="entry name" value="Methyltransf_29"/>
    <property type="match status" value="1"/>
</dbReference>
<comment type="similarity">
    <text evidence="4">Belongs to the methyltransferase superfamily.</text>
</comment>
<keyword evidence="5" id="KW-1185">Reference proteome</keyword>
<name>A0A6P6ATH2_DURZI</name>
<evidence type="ECO:0000256" key="3">
    <source>
        <dbReference type="ARBA" id="ARBA00023180"/>
    </source>
</evidence>
<dbReference type="EC" id="2.1.1.-" evidence="4"/>
<evidence type="ECO:0000313" key="5">
    <source>
        <dbReference type="Proteomes" id="UP000515121"/>
    </source>
</evidence>
<dbReference type="AlphaFoldDB" id="A0A6P6ATH2"/>
<dbReference type="InterPro" id="IPR004159">
    <property type="entry name" value="Put_SAM_MeTrfase"/>
</dbReference>
<protein>
    <recommendedName>
        <fullName evidence="4">Methyltransferase</fullName>
        <ecNumber evidence="4">2.1.1.-</ecNumber>
    </recommendedName>
</protein>
<keyword evidence="1 4" id="KW-0489">Methyltransferase</keyword>
<dbReference type="Proteomes" id="UP000515121">
    <property type="component" value="Unplaced"/>
</dbReference>
<evidence type="ECO:0000256" key="4">
    <source>
        <dbReference type="RuleBase" id="RU366043"/>
    </source>
</evidence>
<dbReference type="OrthoDB" id="2013972at2759"/>
<dbReference type="GO" id="GO:0008168">
    <property type="term" value="F:methyltransferase activity"/>
    <property type="evidence" value="ECO:0007669"/>
    <property type="project" value="UniProtKB-UniRule"/>
</dbReference>
<sequence>MDMRAELGGCEPFDTCPRAYDLLHAACLFFVEKKRCNMSTIMLEMDRMLRPCGHVNIWDSVSVMGELQETATAMGWVPALHETGEGPRASWKILISDVMCVYQFV</sequence>
<dbReference type="PANTHER" id="PTHR10108:SF1144">
    <property type="entry name" value="METHYLTRANSFERASE PMT10-RELATED"/>
    <property type="match status" value="1"/>
</dbReference>
<dbReference type="GO" id="GO:0005768">
    <property type="term" value="C:endosome"/>
    <property type="evidence" value="ECO:0007669"/>
    <property type="project" value="TreeGrafter"/>
</dbReference>
<keyword evidence="4" id="KW-0735">Signal-anchor</keyword>
<keyword evidence="4" id="KW-0812">Transmembrane</keyword>
<evidence type="ECO:0000256" key="1">
    <source>
        <dbReference type="ARBA" id="ARBA00022603"/>
    </source>
</evidence>
<dbReference type="GO" id="GO:0016020">
    <property type="term" value="C:membrane"/>
    <property type="evidence" value="ECO:0007669"/>
    <property type="project" value="UniProtKB-SubCell"/>
</dbReference>
<dbReference type="PANTHER" id="PTHR10108">
    <property type="entry name" value="SAM-DEPENDENT METHYLTRANSFERASE"/>
    <property type="match status" value="1"/>
</dbReference>
<accession>A0A6P6ATH2</accession>
<dbReference type="GO" id="GO:0005802">
    <property type="term" value="C:trans-Golgi network"/>
    <property type="evidence" value="ECO:0007669"/>
    <property type="project" value="TreeGrafter"/>
</dbReference>